<accession>A0AAD0S189</accession>
<proteinExistence type="predicted"/>
<dbReference type="Pfam" id="PF08859">
    <property type="entry name" value="DGC"/>
    <property type="match status" value="1"/>
</dbReference>
<dbReference type="Proteomes" id="UP000264605">
    <property type="component" value="Chromosome"/>
</dbReference>
<gene>
    <name evidence="1" type="ORF">D0907_13940</name>
    <name evidence="2" type="ORF">SAMN04487854_111149</name>
</gene>
<dbReference type="Proteomes" id="UP000183805">
    <property type="component" value="Unassembled WGS sequence"/>
</dbReference>
<dbReference type="RefSeq" id="WP_051501921.1">
    <property type="nucleotide sequence ID" value="NZ_CP032090.1"/>
</dbReference>
<dbReference type="InterPro" id="IPR014958">
    <property type="entry name" value="DGC"/>
</dbReference>
<organism evidence="1 4">
    <name type="scientific">Pseudoalteromonas lipolytica</name>
    <dbReference type="NCBI Taxonomy" id="570156"/>
    <lineage>
        <taxon>Bacteria</taxon>
        <taxon>Pseudomonadati</taxon>
        <taxon>Pseudomonadota</taxon>
        <taxon>Gammaproteobacteria</taxon>
        <taxon>Alteromonadales</taxon>
        <taxon>Pseudoalteromonadaceae</taxon>
        <taxon>Pseudoalteromonas</taxon>
    </lineage>
</organism>
<evidence type="ECO:0000313" key="4">
    <source>
        <dbReference type="Proteomes" id="UP000264605"/>
    </source>
</evidence>
<evidence type="ECO:0000313" key="2">
    <source>
        <dbReference type="EMBL" id="SFT84172.1"/>
    </source>
</evidence>
<dbReference type="EMBL" id="CP032090">
    <property type="protein sequence ID" value="AXV66300.1"/>
    <property type="molecule type" value="Genomic_DNA"/>
</dbReference>
<reference evidence="1 4" key="2">
    <citation type="submission" date="2018-08" db="EMBL/GenBank/DDBJ databases">
        <title>Draft genome sequence of Pseudoalteromonas donghaensis HJ51.</title>
        <authorList>
            <person name="Oh J."/>
            <person name="Roh D."/>
        </authorList>
    </citation>
    <scope>NUCLEOTIDE SEQUENCE [LARGE SCALE GENOMIC DNA]</scope>
    <source>
        <strain evidence="1 4">HJ51</strain>
    </source>
</reference>
<evidence type="ECO:0000313" key="1">
    <source>
        <dbReference type="EMBL" id="AXV66300.1"/>
    </source>
</evidence>
<reference evidence="2 3" key="1">
    <citation type="submission" date="2016-10" db="EMBL/GenBank/DDBJ databases">
        <authorList>
            <person name="Varghese N."/>
            <person name="Submissions S."/>
        </authorList>
    </citation>
    <scope>NUCLEOTIDE SEQUENCE [LARGE SCALE GENOMIC DNA]</scope>
    <source>
        <strain evidence="2 3">CGMCC 1.8499</strain>
    </source>
</reference>
<dbReference type="EMBL" id="FPAZ01000011">
    <property type="protein sequence ID" value="SFT84172.1"/>
    <property type="molecule type" value="Genomic_DNA"/>
</dbReference>
<name>A0AAD0S189_9GAMM</name>
<evidence type="ECO:0000313" key="3">
    <source>
        <dbReference type="Proteomes" id="UP000183805"/>
    </source>
</evidence>
<dbReference type="GeneID" id="99506574"/>
<keyword evidence="3" id="KW-1185">Reference proteome</keyword>
<dbReference type="AlphaFoldDB" id="A0AAD0S189"/>
<dbReference type="KEGG" id="pdj:D0907_13940"/>
<sequence length="147" mass="15860">MKEQSLPILLTCSGCSYGAELAEDLSQSLIMQGKVEKVSIAALTAGSAMHWQKLASSPAIIVFDGCGLNCAKLSLEKLSINTFYHFDMTKQLQKINNGVGKPSLAACLQVTKTVQYQLASVLPKQHRVNQKEAAGSKVIAMFPCAER</sequence>
<protein>
    <submittedName>
        <fullName evidence="2">DGC domain-containing protein</fullName>
    </submittedName>
</protein>